<accession>A0ABU6J8M9</accession>
<dbReference type="Proteomes" id="UP001352263">
    <property type="component" value="Unassembled WGS sequence"/>
</dbReference>
<dbReference type="InterPro" id="IPR054246">
    <property type="entry name" value="DUF6973"/>
</dbReference>
<reference evidence="2 3" key="1">
    <citation type="submission" date="2023-10" db="EMBL/GenBank/DDBJ databases">
        <title>Noviherbaspirillum sp. CPCC 100848 genome assembly.</title>
        <authorList>
            <person name="Li X.Y."/>
            <person name="Fang X.M."/>
        </authorList>
    </citation>
    <scope>NUCLEOTIDE SEQUENCE [LARGE SCALE GENOMIC DNA]</scope>
    <source>
        <strain evidence="2 3">CPCC 100848</strain>
    </source>
</reference>
<evidence type="ECO:0000313" key="2">
    <source>
        <dbReference type="EMBL" id="MEC4719695.1"/>
    </source>
</evidence>
<proteinExistence type="predicted"/>
<sequence length="104" mass="11885">MSLSVYDQFKQLTPSEQQYITVYPHHAFAIKNSKEAAFEETKRRFGFNGRNDQSDAFRHCFWSAVLAREIGYAGALRFTTAHESSPLNSKIEKEMDLHNNGVGL</sequence>
<organism evidence="2 3">
    <name type="scientific">Noviherbaspirillum album</name>
    <dbReference type="NCBI Taxonomy" id="3080276"/>
    <lineage>
        <taxon>Bacteria</taxon>
        <taxon>Pseudomonadati</taxon>
        <taxon>Pseudomonadota</taxon>
        <taxon>Betaproteobacteria</taxon>
        <taxon>Burkholderiales</taxon>
        <taxon>Oxalobacteraceae</taxon>
        <taxon>Noviherbaspirillum</taxon>
    </lineage>
</organism>
<dbReference type="EMBL" id="JAWIIV010000007">
    <property type="protein sequence ID" value="MEC4719695.1"/>
    <property type="molecule type" value="Genomic_DNA"/>
</dbReference>
<evidence type="ECO:0000313" key="3">
    <source>
        <dbReference type="Proteomes" id="UP001352263"/>
    </source>
</evidence>
<evidence type="ECO:0000259" key="1">
    <source>
        <dbReference type="Pfam" id="PF22322"/>
    </source>
</evidence>
<protein>
    <recommendedName>
        <fullName evidence="1">DUF6973 domain-containing protein</fullName>
    </recommendedName>
</protein>
<dbReference type="RefSeq" id="WP_326506403.1">
    <property type="nucleotide sequence ID" value="NZ_JAWIIV010000007.1"/>
</dbReference>
<name>A0ABU6J8M9_9BURK</name>
<keyword evidence="3" id="KW-1185">Reference proteome</keyword>
<comment type="caution">
    <text evidence="2">The sequence shown here is derived from an EMBL/GenBank/DDBJ whole genome shotgun (WGS) entry which is preliminary data.</text>
</comment>
<gene>
    <name evidence="2" type="ORF">RY831_11090</name>
</gene>
<dbReference type="Pfam" id="PF22322">
    <property type="entry name" value="DUF6973"/>
    <property type="match status" value="1"/>
</dbReference>
<feature type="domain" description="DUF6973" evidence="1">
    <location>
        <begin position="21"/>
        <end position="103"/>
    </location>
</feature>